<sequence>MFSKQNDRRYRRRPTLMDHIDATDIRKRNETASAELERYRSLLPPLVL</sequence>
<dbReference type="Proteomes" id="UP000199382">
    <property type="component" value="Unassembled WGS sequence"/>
</dbReference>
<dbReference type="EMBL" id="FNEK01000103">
    <property type="protein sequence ID" value="SDL66943.1"/>
    <property type="molecule type" value="Genomic_DNA"/>
</dbReference>
<accession>A0A1G9LYE6</accession>
<protein>
    <submittedName>
        <fullName evidence="1">Uncharacterized protein</fullName>
    </submittedName>
</protein>
<dbReference type="RefSeq" id="WP_170844773.1">
    <property type="nucleotide sequence ID" value="NZ_FNEK01000103.1"/>
</dbReference>
<name>A0A1G9LYE6_9RHOB</name>
<keyword evidence="2" id="KW-1185">Reference proteome</keyword>
<organism evidence="1 2">
    <name type="scientific">Aliiruegeria lutimaris</name>
    <dbReference type="NCBI Taxonomy" id="571298"/>
    <lineage>
        <taxon>Bacteria</taxon>
        <taxon>Pseudomonadati</taxon>
        <taxon>Pseudomonadota</taxon>
        <taxon>Alphaproteobacteria</taxon>
        <taxon>Rhodobacterales</taxon>
        <taxon>Roseobacteraceae</taxon>
        <taxon>Aliiruegeria</taxon>
    </lineage>
</organism>
<gene>
    <name evidence="1" type="ORF">SAMN04488026_11037</name>
</gene>
<evidence type="ECO:0000313" key="2">
    <source>
        <dbReference type="Proteomes" id="UP000199382"/>
    </source>
</evidence>
<reference evidence="1 2" key="1">
    <citation type="submission" date="2016-10" db="EMBL/GenBank/DDBJ databases">
        <authorList>
            <person name="de Groot N.N."/>
        </authorList>
    </citation>
    <scope>NUCLEOTIDE SEQUENCE [LARGE SCALE GENOMIC DNA]</scope>
    <source>
        <strain evidence="1 2">DSM 25294</strain>
    </source>
</reference>
<proteinExistence type="predicted"/>
<dbReference type="AlphaFoldDB" id="A0A1G9LYE6"/>
<evidence type="ECO:0000313" key="1">
    <source>
        <dbReference type="EMBL" id="SDL66943.1"/>
    </source>
</evidence>